<evidence type="ECO:0000313" key="4">
    <source>
        <dbReference type="Proteomes" id="UP000694941"/>
    </source>
</evidence>
<dbReference type="RefSeq" id="XP_013793559.1">
    <property type="nucleotide sequence ID" value="XM_013938105.2"/>
</dbReference>
<evidence type="ECO:0000256" key="2">
    <source>
        <dbReference type="SAM" id="MobiDB-lite"/>
    </source>
</evidence>
<evidence type="ECO:0000313" key="5">
    <source>
        <dbReference type="RefSeq" id="XP_013793559.1"/>
    </source>
</evidence>
<comment type="similarity">
    <text evidence="1">Belongs to the AVL9 family.</text>
</comment>
<dbReference type="Pfam" id="PF09794">
    <property type="entry name" value="Avl9"/>
    <property type="match status" value="1"/>
</dbReference>
<feature type="compositionally biased region" description="Basic and acidic residues" evidence="2">
    <location>
        <begin position="793"/>
        <end position="802"/>
    </location>
</feature>
<evidence type="ECO:0000256" key="1">
    <source>
        <dbReference type="ARBA" id="ARBA00038178"/>
    </source>
</evidence>
<gene>
    <name evidence="5" type="primary">LOC106477554</name>
</gene>
<keyword evidence="4" id="KW-1185">Reference proteome</keyword>
<dbReference type="InterPro" id="IPR051731">
    <property type="entry name" value="DENND11/AVL9_GEFs"/>
</dbReference>
<dbReference type="Proteomes" id="UP000694941">
    <property type="component" value="Unplaced"/>
</dbReference>
<proteinExistence type="inferred from homology"/>
<sequence length="820" mass="92592">MSGLKNNPILHVVVVGFHHKKGCQVDYSYPPLIKGQPYDSSELPVCWKHLPSLALPDGAHNCEKETIYFHLPSLDNPRQTVYGISCYRQMNAEMLINRSLDVTRGTVQKSVCVLSYLPLYGLIQAKLELITHAYFDERDFSKVALLEETYKNLNSLLTPDLVWGTQVFLGLPARDLILTFKHKTLLLFKLLLLERKVLFYNTGVKDLCSVVLTLCSLFPGMIEKGLEESASVSLRRLSPDLRTIQEGDYLEVHYEESETEPVSVHDLGFCKNIAEEVENQKNVVKAKSVERESSSLHLVSPDYSNATKLSSKKEILETHEKQKFSDDHNLTSHLVESQNVEVKIEPKFKECNIKAIPKDLDNIDETCNSKNEEQVGDYSIIQSKVQQTLGVHKSNVTVNEEENGNLLREIEEALASMSVTHSTNSRFSSHESGHEGYKVPFSLCGSEGDSNDKTYGNEKTVISSSLSYSQDVPKEDYMSVNNENSLLDEELKKNVYKSMSLTSVLSLELDSCGLPLEIFKKGALCHPYLSLPFLDLLTNVNIRNFVVGANNVLFRQKKHLFDVLVEIEDSRIDIFDAELRKQLHLTTEDLRFADYLVRHVSDESSDIFLDGTGWEGGEEWVRTQFKLYLLSLLRTTQSEDCGKEAEEFNSSFVMAWKTTHNYKMWKSGNYLGILEVNPVHPFHGQLNVGDMRLRLAHTMQNSEKGRRLNQAVMSTGKAVVQTSRVFGGAWTSAKSMMSSWWSNFGSSSQYNIPSSAKSQTYPELDLVVNSGHDELQHLKDINPMLQDVASESESGHSSDIEGNKTCGNHSELKCKEKKHV</sequence>
<accession>A0ABM1C3L5</accession>
<evidence type="ECO:0000259" key="3">
    <source>
        <dbReference type="PROSITE" id="PS50211"/>
    </source>
</evidence>
<protein>
    <submittedName>
        <fullName evidence="5">Late secretory pathway protein AVL9 homolog</fullName>
    </submittedName>
</protein>
<dbReference type="GeneID" id="106477554"/>
<dbReference type="PROSITE" id="PS50211">
    <property type="entry name" value="DENN"/>
    <property type="match status" value="1"/>
</dbReference>
<organism evidence="4 5">
    <name type="scientific">Limulus polyphemus</name>
    <name type="common">Atlantic horseshoe crab</name>
    <dbReference type="NCBI Taxonomy" id="6850"/>
    <lineage>
        <taxon>Eukaryota</taxon>
        <taxon>Metazoa</taxon>
        <taxon>Ecdysozoa</taxon>
        <taxon>Arthropoda</taxon>
        <taxon>Chelicerata</taxon>
        <taxon>Merostomata</taxon>
        <taxon>Xiphosura</taxon>
        <taxon>Limulidae</taxon>
        <taxon>Limulus</taxon>
    </lineage>
</organism>
<reference evidence="5" key="1">
    <citation type="submission" date="2025-08" db="UniProtKB">
        <authorList>
            <consortium name="RefSeq"/>
        </authorList>
    </citation>
    <scope>IDENTIFICATION</scope>
    <source>
        <tissue evidence="5">Muscle</tissue>
    </source>
</reference>
<dbReference type="InterPro" id="IPR037516">
    <property type="entry name" value="Tripartite_DENN"/>
</dbReference>
<feature type="region of interest" description="Disordered" evidence="2">
    <location>
        <begin position="788"/>
        <end position="820"/>
    </location>
</feature>
<dbReference type="PANTHER" id="PTHR31017">
    <property type="entry name" value="LATE SECRETORY PATHWAY PROTEIN AVL9-RELATED"/>
    <property type="match status" value="1"/>
</dbReference>
<dbReference type="InterPro" id="IPR018307">
    <property type="entry name" value="ABL9/DENND6_dom"/>
</dbReference>
<dbReference type="PANTHER" id="PTHR31017:SF1">
    <property type="entry name" value="LATE SECRETORY PATHWAY PROTEIN AVL9 HOMOLOG"/>
    <property type="match status" value="1"/>
</dbReference>
<feature type="domain" description="UDENN" evidence="3">
    <location>
        <begin position="10"/>
        <end position="429"/>
    </location>
</feature>
<name>A0ABM1C3L5_LIMPO</name>